<dbReference type="InterPro" id="IPR002781">
    <property type="entry name" value="TM_pro_TauE-like"/>
</dbReference>
<comment type="subcellular location">
    <subcellularLocation>
        <location evidence="5">Cell membrane</location>
        <topology evidence="5">Multi-pass membrane protein</topology>
    </subcellularLocation>
    <subcellularLocation>
        <location evidence="1">Membrane</location>
        <topology evidence="1">Multi-pass membrane protein</topology>
    </subcellularLocation>
</comment>
<dbReference type="AlphaFoldDB" id="A0A0A3Y518"/>
<comment type="similarity">
    <text evidence="5">Belongs to the 4-toluene sulfonate uptake permease (TSUP) (TC 2.A.102) family.</text>
</comment>
<feature type="transmembrane region" description="Helical" evidence="5">
    <location>
        <begin position="72"/>
        <end position="91"/>
    </location>
</feature>
<evidence type="ECO:0000256" key="2">
    <source>
        <dbReference type="ARBA" id="ARBA00022692"/>
    </source>
</evidence>
<dbReference type="GO" id="GO:0005886">
    <property type="term" value="C:plasma membrane"/>
    <property type="evidence" value="ECO:0007669"/>
    <property type="project" value="UniProtKB-SubCell"/>
</dbReference>
<reference evidence="6 7" key="1">
    <citation type="submission" date="2014-09" db="EMBL/GenBank/DDBJ databases">
        <title>Draft genome of Bradyrhizobium japonicum Is-34.</title>
        <authorList>
            <person name="Tsurumaru H."/>
            <person name="Yamakawa T."/>
            <person name="Hashimoto S."/>
            <person name="Okizaki K."/>
            <person name="Kanesaki Y."/>
            <person name="Yoshikawa H."/>
            <person name="Yajima S."/>
        </authorList>
    </citation>
    <scope>NUCLEOTIDE SEQUENCE [LARGE SCALE GENOMIC DNA]</scope>
    <source>
        <strain evidence="6 7">Is-34</strain>
    </source>
</reference>
<comment type="caution">
    <text evidence="6">The sequence shown here is derived from an EMBL/GenBank/DDBJ whole genome shotgun (WGS) entry which is preliminary data.</text>
</comment>
<feature type="transmembrane region" description="Helical" evidence="5">
    <location>
        <begin position="128"/>
        <end position="147"/>
    </location>
</feature>
<evidence type="ECO:0000313" key="7">
    <source>
        <dbReference type="Proteomes" id="UP000030377"/>
    </source>
</evidence>
<name>A0A0A3Y518_BRAJP</name>
<keyword evidence="3 5" id="KW-1133">Transmembrane helix</keyword>
<organism evidence="6 7">
    <name type="scientific">Bradyrhizobium japonicum</name>
    <dbReference type="NCBI Taxonomy" id="375"/>
    <lineage>
        <taxon>Bacteria</taxon>
        <taxon>Pseudomonadati</taxon>
        <taxon>Pseudomonadota</taxon>
        <taxon>Alphaproteobacteria</taxon>
        <taxon>Hyphomicrobiales</taxon>
        <taxon>Nitrobacteraceae</taxon>
        <taxon>Bradyrhizobium</taxon>
    </lineage>
</organism>
<dbReference type="Pfam" id="PF01925">
    <property type="entry name" value="TauE"/>
    <property type="match status" value="1"/>
</dbReference>
<evidence type="ECO:0000256" key="4">
    <source>
        <dbReference type="ARBA" id="ARBA00023136"/>
    </source>
</evidence>
<evidence type="ECO:0000256" key="3">
    <source>
        <dbReference type="ARBA" id="ARBA00022989"/>
    </source>
</evidence>
<proteinExistence type="inferred from homology"/>
<protein>
    <recommendedName>
        <fullName evidence="5">Probable membrane transporter protein</fullName>
    </recommendedName>
</protein>
<evidence type="ECO:0000256" key="1">
    <source>
        <dbReference type="ARBA" id="ARBA00004141"/>
    </source>
</evidence>
<dbReference type="Proteomes" id="UP000030377">
    <property type="component" value="Unassembled WGS sequence"/>
</dbReference>
<keyword evidence="4 5" id="KW-0472">Membrane</keyword>
<dbReference type="RefSeq" id="WP_041953586.1">
    <property type="nucleotide sequence ID" value="NZ_CP081350.1"/>
</dbReference>
<keyword evidence="2 5" id="KW-0812">Transmembrane</keyword>
<gene>
    <name evidence="6" type="ORF">MA20_03000</name>
</gene>
<accession>A0A0A3Y518</accession>
<evidence type="ECO:0000256" key="5">
    <source>
        <dbReference type="RuleBase" id="RU363041"/>
    </source>
</evidence>
<feature type="transmembrane region" description="Helical" evidence="5">
    <location>
        <begin position="29"/>
        <end position="51"/>
    </location>
</feature>
<sequence length="248" mass="26565">MSALATLGLAALMVATAFLSGIFGMAGGLILIGVLLAIMPVPAAMALHAVTQMASNGWRALLWRRHIVWRQLGYYSLGCVVALIIWSIIFFVPDKPVALLCLGVTPFLARILPKGLQPDPEKPLHGATYGLICMSLMLLTGVTGPLLDTFFLGSKTNDRRGIVATKATAQVLAHGFKLAYFGGLAAGVSSLDPKLLVYAIIASIAGTTLARRVLESLSDTQFRLWANRLITGVAAWYLLQGGWLFITR</sequence>
<dbReference type="EMBL" id="JRPN01000001">
    <property type="protein sequence ID" value="KGT81822.1"/>
    <property type="molecule type" value="Genomic_DNA"/>
</dbReference>
<keyword evidence="5" id="KW-1003">Cell membrane</keyword>
<feature type="transmembrane region" description="Helical" evidence="5">
    <location>
        <begin position="226"/>
        <end position="246"/>
    </location>
</feature>
<evidence type="ECO:0000313" key="6">
    <source>
        <dbReference type="EMBL" id="KGT81822.1"/>
    </source>
</evidence>
<feature type="transmembrane region" description="Helical" evidence="5">
    <location>
        <begin position="195"/>
        <end position="214"/>
    </location>
</feature>